<dbReference type="EMBL" id="OR148958">
    <property type="protein sequence ID" value="WMC00975.1"/>
    <property type="molecule type" value="Genomic_DNA"/>
</dbReference>
<evidence type="ECO:0000256" key="1">
    <source>
        <dbReference type="SAM" id="MobiDB-lite"/>
    </source>
</evidence>
<feature type="region of interest" description="Disordered" evidence="1">
    <location>
        <begin position="25"/>
        <end position="46"/>
    </location>
</feature>
<organism evidence="2">
    <name type="scientific">Cressdnavirus D_HF4_1353</name>
    <dbReference type="NCBI Taxonomy" id="3071198"/>
    <lineage>
        <taxon>Viruses</taxon>
        <taxon>Monodnaviria</taxon>
        <taxon>Shotokuvirae</taxon>
        <taxon>Cressdnaviricota</taxon>
    </lineage>
</organism>
<proteinExistence type="predicted"/>
<name>A0AA50Q8R0_9VIRU</name>
<evidence type="ECO:0000313" key="2">
    <source>
        <dbReference type="EMBL" id="WMC00975.1"/>
    </source>
</evidence>
<reference evidence="2" key="1">
    <citation type="submission" date="2023-06" db="EMBL/GenBank/DDBJ databases">
        <title>Characterization of diverse anelloviruses, cressdnaviruses, and phages in the human oral virome in North Carolina.</title>
        <authorList>
            <person name="Paietta E.N."/>
            <person name="Kraberger S."/>
            <person name="Custer J.M."/>
            <person name="Vargas K.L."/>
            <person name="Epsy C."/>
            <person name="Ehmke E."/>
            <person name="Yoder A.D."/>
            <person name="Varsani A."/>
        </authorList>
    </citation>
    <scope>NUCLEOTIDE SEQUENCE</scope>
    <source>
        <strain evidence="2">D_HF4_1353</strain>
    </source>
</reference>
<sequence length="306" mass="34842">MLQSHQNAPKKERNNTMEVLANDLLPHQEGWNGREETSGSGGSERLGGELHIEVSLWGEGEVPRNWERSSPSLRRSVEEENEARNERLIWGNLFASRSSAWYTGTEPYILFQGGSIAAYLERSEGLAAVSRETDRRGGDGCSVEEWYETGRYYLGEHGCAPLFRLLENSGWDLTEEEEASKPRRRDLLAGGTIREWEIEIRSRSFRRGNVQMGFYNGMARFIRWTNGSANGRLQERGYAMGRISETLGPISDWSEEKRDARPELRSESDLHNVDVIPGWDVFGGTDDGWLRSIIEEDYPDGEFSLE</sequence>
<accession>A0AA50Q8R0</accession>
<protein>
    <submittedName>
        <fullName evidence="2">Replication-associated protein</fullName>
    </submittedName>
</protein>